<reference evidence="2" key="1">
    <citation type="journal article" date="2020" name="New Phytol.">
        <title>Comparative genomics reveals dynamic genome evolution in host specialist ectomycorrhizal fungi.</title>
        <authorList>
            <person name="Lofgren L.A."/>
            <person name="Nguyen N.H."/>
            <person name="Vilgalys R."/>
            <person name="Ruytinx J."/>
            <person name="Liao H.L."/>
            <person name="Branco S."/>
            <person name="Kuo A."/>
            <person name="LaButti K."/>
            <person name="Lipzen A."/>
            <person name="Andreopoulos W."/>
            <person name="Pangilinan J."/>
            <person name="Riley R."/>
            <person name="Hundley H."/>
            <person name="Na H."/>
            <person name="Barry K."/>
            <person name="Grigoriev I.V."/>
            <person name="Stajich J.E."/>
            <person name="Kennedy P.G."/>
        </authorList>
    </citation>
    <scope>NUCLEOTIDE SEQUENCE</scope>
    <source>
        <strain evidence="2">MN1</strain>
    </source>
</reference>
<dbReference type="GeneID" id="64627137"/>
<keyword evidence="3" id="KW-1185">Reference proteome</keyword>
<dbReference type="Proteomes" id="UP000807769">
    <property type="component" value="Unassembled WGS sequence"/>
</dbReference>
<accession>A0A9P7JBL1</accession>
<gene>
    <name evidence="2" type="ORF">BJ212DRAFT_1301394</name>
</gene>
<proteinExistence type="predicted"/>
<evidence type="ECO:0000256" key="1">
    <source>
        <dbReference type="SAM" id="MobiDB-lite"/>
    </source>
</evidence>
<dbReference type="OrthoDB" id="2661355at2759"/>
<dbReference type="RefSeq" id="XP_041190958.1">
    <property type="nucleotide sequence ID" value="XM_041333120.1"/>
</dbReference>
<comment type="caution">
    <text evidence="2">The sequence shown here is derived from an EMBL/GenBank/DDBJ whole genome shotgun (WGS) entry which is preliminary data.</text>
</comment>
<feature type="region of interest" description="Disordered" evidence="1">
    <location>
        <begin position="241"/>
        <end position="264"/>
    </location>
</feature>
<evidence type="ECO:0000313" key="2">
    <source>
        <dbReference type="EMBL" id="KAG1812935.1"/>
    </source>
</evidence>
<organism evidence="2 3">
    <name type="scientific">Suillus subaureus</name>
    <dbReference type="NCBI Taxonomy" id="48587"/>
    <lineage>
        <taxon>Eukaryota</taxon>
        <taxon>Fungi</taxon>
        <taxon>Dikarya</taxon>
        <taxon>Basidiomycota</taxon>
        <taxon>Agaricomycotina</taxon>
        <taxon>Agaricomycetes</taxon>
        <taxon>Agaricomycetidae</taxon>
        <taxon>Boletales</taxon>
        <taxon>Suillineae</taxon>
        <taxon>Suillaceae</taxon>
        <taxon>Suillus</taxon>
    </lineage>
</organism>
<protein>
    <submittedName>
        <fullName evidence="2">Uncharacterized protein</fullName>
    </submittedName>
</protein>
<dbReference type="EMBL" id="JABBWG010000025">
    <property type="protein sequence ID" value="KAG1812935.1"/>
    <property type="molecule type" value="Genomic_DNA"/>
</dbReference>
<sequence>MSEDNQDTYYPPSGLIDIDHPPIIRNQLCISLSNPTLVTTELLTLRQMAHQRKQGEAVNSSYQLGTNAMRFLTKIRSFCTISFGKHGSLSVNGAPPACISLSDSTLGTTEVFTLPQVTRQCKQEEAVNSNYRSCETAIRYLTKICTNAFGKPGSLLYELCPTVHPRLQSRTLASEVVREELYICGYLKRPDQDHCFLRQPRYSMTAGRSKPQLSPRPPRALDTCLHRLLVRRGGLTIAEALKSANIKENPRTPTPTRPSPSNQSIYWSCKSPQTALDSSPSPLVQETPMSTTQFCDFCEHSYFTLHTTPPSSPELADLNEKDVLDAMSSFSEAALRSLAPRVALMKAKRSCMEVNARSFQRLRYGEVCHHNLV</sequence>
<name>A0A9P7JBL1_9AGAM</name>
<evidence type="ECO:0000313" key="3">
    <source>
        <dbReference type="Proteomes" id="UP000807769"/>
    </source>
</evidence>
<dbReference type="AlphaFoldDB" id="A0A9P7JBL1"/>